<keyword evidence="2" id="KW-1185">Reference proteome</keyword>
<accession>A0A2P5DCS7</accession>
<sequence length="152" mass="16370">MFRDVKETRALPSFDVSSICVDKAFPVETMVRDVGETSALPSSGVSSTCIDKAFPVETKSIDVGETRALPSSSVYSEETNFKELKPRESTNFFGHILPITPTLIGECPLICHSLPDSSTFVRENVSSTCIDKALSAETMIVDAEARACPSSG</sequence>
<dbReference type="Proteomes" id="UP000237105">
    <property type="component" value="Unassembled WGS sequence"/>
</dbReference>
<dbReference type="AlphaFoldDB" id="A0A2P5DCS7"/>
<proteinExistence type="predicted"/>
<gene>
    <name evidence="1" type="ORF">PanWU01x14_075240</name>
</gene>
<evidence type="ECO:0000313" key="1">
    <source>
        <dbReference type="EMBL" id="PON71085.1"/>
    </source>
</evidence>
<name>A0A2P5DCS7_PARAD</name>
<organism evidence="1 2">
    <name type="scientific">Parasponia andersonii</name>
    <name type="common">Sponia andersonii</name>
    <dbReference type="NCBI Taxonomy" id="3476"/>
    <lineage>
        <taxon>Eukaryota</taxon>
        <taxon>Viridiplantae</taxon>
        <taxon>Streptophyta</taxon>
        <taxon>Embryophyta</taxon>
        <taxon>Tracheophyta</taxon>
        <taxon>Spermatophyta</taxon>
        <taxon>Magnoliopsida</taxon>
        <taxon>eudicotyledons</taxon>
        <taxon>Gunneridae</taxon>
        <taxon>Pentapetalae</taxon>
        <taxon>rosids</taxon>
        <taxon>fabids</taxon>
        <taxon>Rosales</taxon>
        <taxon>Cannabaceae</taxon>
        <taxon>Parasponia</taxon>
    </lineage>
</organism>
<evidence type="ECO:0000313" key="2">
    <source>
        <dbReference type="Proteomes" id="UP000237105"/>
    </source>
</evidence>
<protein>
    <submittedName>
        <fullName evidence="1">Uncharacterized protein</fullName>
    </submittedName>
</protein>
<reference evidence="2" key="1">
    <citation type="submission" date="2016-06" db="EMBL/GenBank/DDBJ databases">
        <title>Parallel loss of symbiosis genes in relatives of nitrogen-fixing non-legume Parasponia.</title>
        <authorList>
            <person name="Van Velzen R."/>
            <person name="Holmer R."/>
            <person name="Bu F."/>
            <person name="Rutten L."/>
            <person name="Van Zeijl A."/>
            <person name="Liu W."/>
            <person name="Santuari L."/>
            <person name="Cao Q."/>
            <person name="Sharma T."/>
            <person name="Shen D."/>
            <person name="Roswanjaya Y."/>
            <person name="Wardhani T."/>
            <person name="Kalhor M.S."/>
            <person name="Jansen J."/>
            <person name="Van den Hoogen J."/>
            <person name="Gungor B."/>
            <person name="Hartog M."/>
            <person name="Hontelez J."/>
            <person name="Verver J."/>
            <person name="Yang W.-C."/>
            <person name="Schijlen E."/>
            <person name="Repin R."/>
            <person name="Schilthuizen M."/>
            <person name="Schranz E."/>
            <person name="Heidstra R."/>
            <person name="Miyata K."/>
            <person name="Fedorova E."/>
            <person name="Kohlen W."/>
            <person name="Bisseling T."/>
            <person name="Smit S."/>
            <person name="Geurts R."/>
        </authorList>
    </citation>
    <scope>NUCLEOTIDE SEQUENCE [LARGE SCALE GENOMIC DNA]</scope>
    <source>
        <strain evidence="2">cv. WU1-14</strain>
    </source>
</reference>
<comment type="caution">
    <text evidence="1">The sequence shown here is derived from an EMBL/GenBank/DDBJ whole genome shotgun (WGS) entry which is preliminary data.</text>
</comment>
<dbReference type="EMBL" id="JXTB01000046">
    <property type="protein sequence ID" value="PON71085.1"/>
    <property type="molecule type" value="Genomic_DNA"/>
</dbReference>